<protein>
    <recommendedName>
        <fullName evidence="5">HTH tetR-type domain-containing protein</fullName>
    </recommendedName>
</protein>
<dbReference type="RefSeq" id="WP_054210141.1">
    <property type="nucleotide sequence ID" value="NZ_LGSZ01000048.1"/>
</dbReference>
<dbReference type="Pfam" id="PF16925">
    <property type="entry name" value="TetR_C_13"/>
    <property type="match status" value="1"/>
</dbReference>
<proteinExistence type="predicted"/>
<dbReference type="PANTHER" id="PTHR47506">
    <property type="entry name" value="TRANSCRIPTIONAL REGULATORY PROTEIN"/>
    <property type="match status" value="1"/>
</dbReference>
<reference evidence="6 7" key="1">
    <citation type="submission" date="2015-07" db="EMBL/GenBank/DDBJ databases">
        <title>Whole genome sequencing of Bosea vaviloviae isolated from cave pool.</title>
        <authorList>
            <person name="Tan N.E.H."/>
            <person name="Lee Y.P."/>
            <person name="Gan H.M."/>
            <person name="Barton H."/>
            <person name="Savka M.A."/>
        </authorList>
    </citation>
    <scope>NUCLEOTIDE SEQUENCE [LARGE SCALE GENOMIC DNA]</scope>
    <source>
        <strain evidence="6 7">SD260</strain>
    </source>
</reference>
<feature type="domain" description="HTH tetR-type" evidence="5">
    <location>
        <begin position="12"/>
        <end position="72"/>
    </location>
</feature>
<accession>A0A0N0MAC2</accession>
<dbReference type="EMBL" id="LGSZ01000048">
    <property type="protein sequence ID" value="KPH79491.1"/>
    <property type="molecule type" value="Genomic_DNA"/>
</dbReference>
<organism evidence="6 7">
    <name type="scientific">Bosea vaviloviae</name>
    <dbReference type="NCBI Taxonomy" id="1526658"/>
    <lineage>
        <taxon>Bacteria</taxon>
        <taxon>Pseudomonadati</taxon>
        <taxon>Pseudomonadota</taxon>
        <taxon>Alphaproteobacteria</taxon>
        <taxon>Hyphomicrobiales</taxon>
        <taxon>Boseaceae</taxon>
        <taxon>Bosea</taxon>
    </lineage>
</organism>
<dbReference type="InterPro" id="IPR011075">
    <property type="entry name" value="TetR_C"/>
</dbReference>
<dbReference type="AlphaFoldDB" id="A0A0N0MAC2"/>
<dbReference type="Pfam" id="PF00440">
    <property type="entry name" value="TetR_N"/>
    <property type="match status" value="1"/>
</dbReference>
<dbReference type="Proteomes" id="UP000037822">
    <property type="component" value="Unassembled WGS sequence"/>
</dbReference>
<name>A0A0N0MAC2_9HYPH</name>
<comment type="caution">
    <text evidence="6">The sequence shown here is derived from an EMBL/GenBank/DDBJ whole genome shotgun (WGS) entry which is preliminary data.</text>
</comment>
<keyword evidence="3" id="KW-0804">Transcription</keyword>
<dbReference type="Gene3D" id="1.10.357.10">
    <property type="entry name" value="Tetracycline Repressor, domain 2"/>
    <property type="match status" value="1"/>
</dbReference>
<sequence>MPAATPNPSARTGTADAILNIAQALIQSRGYSAISYQDIASALNIRKASIHHHFPTKADLGAAVVERYIQRFEVALNAIMSAETTNSLAMLDFYFRPYREIAATPDQICLCGALAGEMPALPPTLRERVDYFFKSHHSWLAAILRRGSGRKEFVLVTSPERSARLIFDALQGALLVRRTTGETAEIEEVIAALLAQIGACLPQSQGESTLQR</sequence>
<keyword evidence="1" id="KW-0805">Transcription regulation</keyword>
<dbReference type="InterPro" id="IPR001647">
    <property type="entry name" value="HTH_TetR"/>
</dbReference>
<keyword evidence="2 4" id="KW-0238">DNA-binding</keyword>
<dbReference type="PANTHER" id="PTHR47506:SF6">
    <property type="entry name" value="HTH-TYPE TRANSCRIPTIONAL REPRESSOR NEMR"/>
    <property type="match status" value="1"/>
</dbReference>
<evidence type="ECO:0000256" key="4">
    <source>
        <dbReference type="PROSITE-ProRule" id="PRU00335"/>
    </source>
</evidence>
<dbReference type="SUPFAM" id="SSF48498">
    <property type="entry name" value="Tetracyclin repressor-like, C-terminal domain"/>
    <property type="match status" value="1"/>
</dbReference>
<evidence type="ECO:0000313" key="6">
    <source>
        <dbReference type="EMBL" id="KPH79491.1"/>
    </source>
</evidence>
<dbReference type="GO" id="GO:0003677">
    <property type="term" value="F:DNA binding"/>
    <property type="evidence" value="ECO:0007669"/>
    <property type="project" value="UniProtKB-UniRule"/>
</dbReference>
<dbReference type="InterPro" id="IPR009057">
    <property type="entry name" value="Homeodomain-like_sf"/>
</dbReference>
<evidence type="ECO:0000256" key="3">
    <source>
        <dbReference type="ARBA" id="ARBA00023163"/>
    </source>
</evidence>
<dbReference type="PRINTS" id="PR00455">
    <property type="entry name" value="HTHTETR"/>
</dbReference>
<dbReference type="InterPro" id="IPR036271">
    <property type="entry name" value="Tet_transcr_reg_TetR-rel_C_sf"/>
</dbReference>
<keyword evidence="7" id="KW-1185">Reference proteome</keyword>
<dbReference type="SUPFAM" id="SSF46689">
    <property type="entry name" value="Homeodomain-like"/>
    <property type="match status" value="1"/>
</dbReference>
<dbReference type="PATRIC" id="fig|1526658.3.peg.24"/>
<gene>
    <name evidence="6" type="ORF">AE618_16385</name>
</gene>
<evidence type="ECO:0000259" key="5">
    <source>
        <dbReference type="PROSITE" id="PS50977"/>
    </source>
</evidence>
<evidence type="ECO:0000256" key="1">
    <source>
        <dbReference type="ARBA" id="ARBA00023015"/>
    </source>
</evidence>
<evidence type="ECO:0000256" key="2">
    <source>
        <dbReference type="ARBA" id="ARBA00023125"/>
    </source>
</evidence>
<dbReference type="PROSITE" id="PS50977">
    <property type="entry name" value="HTH_TETR_2"/>
    <property type="match status" value="1"/>
</dbReference>
<evidence type="ECO:0000313" key="7">
    <source>
        <dbReference type="Proteomes" id="UP000037822"/>
    </source>
</evidence>
<feature type="DNA-binding region" description="H-T-H motif" evidence="4">
    <location>
        <begin position="35"/>
        <end position="54"/>
    </location>
</feature>